<dbReference type="STRING" id="1601833.SAMN05518684_10853"/>
<feature type="transmembrane region" description="Helical" evidence="1">
    <location>
        <begin position="53"/>
        <end position="74"/>
    </location>
</feature>
<dbReference type="RefSeq" id="WP_093051833.1">
    <property type="nucleotide sequence ID" value="NZ_FOGT01000008.1"/>
</dbReference>
<evidence type="ECO:0000313" key="2">
    <source>
        <dbReference type="EMBL" id="SES10751.1"/>
    </source>
</evidence>
<dbReference type="OrthoDB" id="5189031at2"/>
<keyword evidence="1" id="KW-0472">Membrane</keyword>
<evidence type="ECO:0000313" key="3">
    <source>
        <dbReference type="Proteomes" id="UP000198571"/>
    </source>
</evidence>
<dbReference type="PANTHER" id="PTHR33802:SF1">
    <property type="entry name" value="XK-RELATED PROTEIN"/>
    <property type="match status" value="1"/>
</dbReference>
<feature type="transmembrane region" description="Helical" evidence="1">
    <location>
        <begin position="191"/>
        <end position="215"/>
    </location>
</feature>
<name>A0A1H9UN94_9BACI</name>
<sequence length="251" mass="28247">MEKRLAILLTALNLAGFAALVTINYLANSLPIGGRTTGEVSAMFPVLVTPASYAFSIWGLIYLLLAGFIVIQLIPGRRNASLITMIGPWFFVSCLFNISWIFLWHYLYIVSAMFIMIGLLITLSVIYQRIRFYDMRIELLNKVERLGYLLPFSVYLAWISVASIVNISIGLEVLNWNRWGLSDEFWAVAGLALYFGSHYTDIAFMLVIIWALTAIGGQQSGIVSRTAYLLSAMLLVSAFIFLYCSHRVRLS</sequence>
<accession>A0A1H9UN94</accession>
<dbReference type="Proteomes" id="UP000198571">
    <property type="component" value="Unassembled WGS sequence"/>
</dbReference>
<feature type="transmembrane region" description="Helical" evidence="1">
    <location>
        <begin position="227"/>
        <end position="248"/>
    </location>
</feature>
<feature type="transmembrane region" description="Helical" evidence="1">
    <location>
        <begin position="81"/>
        <end position="100"/>
    </location>
</feature>
<feature type="transmembrane region" description="Helical" evidence="1">
    <location>
        <begin position="148"/>
        <end position="171"/>
    </location>
</feature>
<dbReference type="AlphaFoldDB" id="A0A1H9UN94"/>
<keyword evidence="3" id="KW-1185">Reference proteome</keyword>
<feature type="transmembrane region" description="Helical" evidence="1">
    <location>
        <begin position="106"/>
        <end position="127"/>
    </location>
</feature>
<gene>
    <name evidence="2" type="ORF">SAMN05518684_10853</name>
</gene>
<protein>
    <submittedName>
        <fullName evidence="2">TspO/MBR family protein</fullName>
    </submittedName>
</protein>
<reference evidence="3" key="1">
    <citation type="submission" date="2016-10" db="EMBL/GenBank/DDBJ databases">
        <authorList>
            <person name="Varghese N."/>
            <person name="Submissions S."/>
        </authorList>
    </citation>
    <scope>NUCLEOTIDE SEQUENCE [LARGE SCALE GENOMIC DNA]</scope>
    <source>
        <strain evidence="3">S9</strain>
    </source>
</reference>
<proteinExistence type="predicted"/>
<dbReference type="Gene3D" id="1.20.1260.100">
    <property type="entry name" value="TspO/MBR protein"/>
    <property type="match status" value="1"/>
</dbReference>
<keyword evidence="1" id="KW-0812">Transmembrane</keyword>
<dbReference type="PANTHER" id="PTHR33802">
    <property type="entry name" value="SI:CH211-161H7.5-RELATED"/>
    <property type="match status" value="1"/>
</dbReference>
<dbReference type="InterPro" id="IPR038330">
    <property type="entry name" value="TspO/MBR-related_sf"/>
</dbReference>
<dbReference type="EMBL" id="FOGT01000008">
    <property type="protein sequence ID" value="SES10751.1"/>
    <property type="molecule type" value="Genomic_DNA"/>
</dbReference>
<evidence type="ECO:0000256" key="1">
    <source>
        <dbReference type="SAM" id="Phobius"/>
    </source>
</evidence>
<organism evidence="2 3">
    <name type="scientific">Salipaludibacillus aurantiacus</name>
    <dbReference type="NCBI Taxonomy" id="1601833"/>
    <lineage>
        <taxon>Bacteria</taxon>
        <taxon>Bacillati</taxon>
        <taxon>Bacillota</taxon>
        <taxon>Bacilli</taxon>
        <taxon>Bacillales</taxon>
        <taxon>Bacillaceae</taxon>
    </lineage>
</organism>
<keyword evidence="1" id="KW-1133">Transmembrane helix</keyword>